<evidence type="ECO:0000313" key="2">
    <source>
        <dbReference type="EMBL" id="QLH82516.1"/>
    </source>
</evidence>
<dbReference type="Proteomes" id="UP000509346">
    <property type="component" value="Chromosome"/>
</dbReference>
<accession>A0A7D5PEV4</accession>
<reference evidence="1 3" key="1">
    <citation type="submission" date="2020-07" db="EMBL/GenBank/DDBJ databases">
        <title>Halosimplex litoreum sp. nov. and Halosimplex rubrum sp. nov., isolated from different salt environments.</title>
        <authorList>
            <person name="Cui H."/>
        </authorList>
    </citation>
    <scope>NUCLEOTIDE SEQUENCE [LARGE SCALE GENOMIC DNA]</scope>
    <source>
        <strain evidence="1 3">R2</strain>
    </source>
</reference>
<gene>
    <name evidence="1" type="ORF">HZS54_12920</name>
    <name evidence="2" type="ORF">HZS54_13225</name>
</gene>
<name>A0A7D5PEV4_9EURY</name>
<keyword evidence="3" id="KW-1185">Reference proteome</keyword>
<dbReference type="OrthoDB" id="201896at2157"/>
<dbReference type="EMBL" id="CP058909">
    <property type="protein sequence ID" value="QLH82460.1"/>
    <property type="molecule type" value="Genomic_DNA"/>
</dbReference>
<dbReference type="GeneID" id="56083568"/>
<protein>
    <submittedName>
        <fullName evidence="1">Uncharacterized protein</fullName>
    </submittedName>
</protein>
<evidence type="ECO:0000313" key="1">
    <source>
        <dbReference type="EMBL" id="QLH82460.1"/>
    </source>
</evidence>
<dbReference type="RefSeq" id="WP_179917611.1">
    <property type="nucleotide sequence ID" value="NZ_CP058909.1"/>
</dbReference>
<sequence>MSTNQPAPTESALQNVRAEWIPSTFDSDGIPRVPEDPEWNRYGDYIASYPGWSGDAGVEGQQAAGSGDTTDHFRGAEEHDLTVQWWLQRFFIDGDGNANDPIGELLTYDYQTSEPTHEVLFRREVDSGGAKGAGFREYVYGSGCRPSSGAAPGDPSASSPIVAEAGYAAEKVTQIIIHQPADGVTPEVVSTSAEDTTQTVTIESEGGTTSDTFTLDGTTSVTGDTGESFSDIDAIWVDGSHVGDIDVKDGNGNSLLEDPLVGTETDGVDAVRGVPILGAGSRASAIGTDVSNYLFLGTSSSWDGGALAESAAADRVHALDLSIEVDISREARQGTRRQSIDCGSRTVSVDADLAGPYESAKQNYNYFTGKEGDVVYGYPDGDVTVNNAQLTDDDDVEHSGGDSNLIYGITLEGHGDPAVEATHS</sequence>
<proteinExistence type="predicted"/>
<dbReference type="KEGG" id="hpel:HZS54_13225"/>
<organism evidence="1 3">
    <name type="scientific">Halosimplex pelagicum</name>
    <dbReference type="NCBI Taxonomy" id="869886"/>
    <lineage>
        <taxon>Archaea</taxon>
        <taxon>Methanobacteriati</taxon>
        <taxon>Methanobacteriota</taxon>
        <taxon>Stenosarchaea group</taxon>
        <taxon>Halobacteria</taxon>
        <taxon>Halobacteriales</taxon>
        <taxon>Haloarculaceae</taxon>
        <taxon>Halosimplex</taxon>
    </lineage>
</organism>
<dbReference type="AlphaFoldDB" id="A0A7D5PEV4"/>
<evidence type="ECO:0000313" key="3">
    <source>
        <dbReference type="Proteomes" id="UP000509346"/>
    </source>
</evidence>
<dbReference type="KEGG" id="hpel:HZS54_12920"/>
<dbReference type="EMBL" id="CP058909">
    <property type="protein sequence ID" value="QLH82516.1"/>
    <property type="molecule type" value="Genomic_DNA"/>
</dbReference>